<dbReference type="Proteomes" id="UP000234752">
    <property type="component" value="Plasmid unnamed1"/>
</dbReference>
<name>A0A2K9NIZ5_9PROT</name>
<organism evidence="1 2">
    <name type="scientific">Niveispirillum cyanobacteriorum</name>
    <dbReference type="NCBI Taxonomy" id="1612173"/>
    <lineage>
        <taxon>Bacteria</taxon>
        <taxon>Pseudomonadati</taxon>
        <taxon>Pseudomonadota</taxon>
        <taxon>Alphaproteobacteria</taxon>
        <taxon>Rhodospirillales</taxon>
        <taxon>Azospirillaceae</taxon>
        <taxon>Niveispirillum</taxon>
    </lineage>
</organism>
<evidence type="ECO:0000313" key="2">
    <source>
        <dbReference type="Proteomes" id="UP000234752"/>
    </source>
</evidence>
<keyword evidence="2" id="KW-1185">Reference proteome</keyword>
<sequence length="165" mass="18444">MQSKSADRTIRLQLALLQEDLARLQNRCAGLPIPPDVTIALRQFKELGPAFEAVAAFTSVMRSNTASLDEERRAQVERQLRQLTVALWQLHLGAVAPRLEKMAANISHMPIGTRFVLERWVKQLSEMKNETEIVEGLEPGLLARVEAMAETLVNNAPDLMDFGRG</sequence>
<gene>
    <name evidence="1" type="ORF">C0V82_21900</name>
</gene>
<dbReference type="KEGG" id="ncb:C0V82_21900"/>
<dbReference type="EMBL" id="CP025613">
    <property type="protein sequence ID" value="AUN33064.1"/>
    <property type="molecule type" value="Genomic_DNA"/>
</dbReference>
<proteinExistence type="predicted"/>
<geneLocation type="plasmid" evidence="1 2">
    <name>unnamed1</name>
</geneLocation>
<protein>
    <submittedName>
        <fullName evidence="1">Uncharacterized protein</fullName>
    </submittedName>
</protein>
<accession>A0A2K9NIZ5</accession>
<reference evidence="1 2" key="1">
    <citation type="submission" date="2017-12" db="EMBL/GenBank/DDBJ databases">
        <title>Genomes of bacteria within cyanobacterial aggregates.</title>
        <authorList>
            <person name="Cai H."/>
        </authorList>
    </citation>
    <scope>NUCLEOTIDE SEQUENCE [LARGE SCALE GENOMIC DNA]</scope>
    <source>
        <strain evidence="1 2">TH16</strain>
        <plasmid evidence="1 2">unnamed1</plasmid>
    </source>
</reference>
<dbReference type="RefSeq" id="WP_102114586.1">
    <property type="nucleotide sequence ID" value="NZ_BMGN01000001.1"/>
</dbReference>
<dbReference type="AlphaFoldDB" id="A0A2K9NIZ5"/>
<keyword evidence="1" id="KW-0614">Plasmid</keyword>
<dbReference type="OrthoDB" id="7352765at2"/>
<evidence type="ECO:0000313" key="1">
    <source>
        <dbReference type="EMBL" id="AUN33064.1"/>
    </source>
</evidence>